<gene>
    <name evidence="2" type="ORF">DWB68_02465</name>
</gene>
<feature type="region of interest" description="Disordered" evidence="1">
    <location>
        <begin position="1"/>
        <end position="21"/>
    </location>
</feature>
<evidence type="ECO:0000313" key="3">
    <source>
        <dbReference type="Proteomes" id="UP000265419"/>
    </source>
</evidence>
<dbReference type="AlphaFoldDB" id="A0A399JE30"/>
<proteinExistence type="predicted"/>
<sequence>MNDENAEPLSPAEPVPGREDTADDVAAWLVERIQRVTPHAFYAKTAVREVEEDFGEDFIVADRNDHASLRPDVLAAFAELKPAEIRWNTRSKSWWLPTPEQLEAFREADERKASKKRAHVAARGEPTA</sequence>
<accession>A0A399JE30</accession>
<protein>
    <submittedName>
        <fullName evidence="2">Uncharacterized protein</fullName>
    </submittedName>
</protein>
<name>A0A399JE30_9MICC</name>
<feature type="region of interest" description="Disordered" evidence="1">
    <location>
        <begin position="107"/>
        <end position="128"/>
    </location>
</feature>
<reference evidence="2 3" key="1">
    <citation type="submission" date="2018-07" db="EMBL/GenBank/DDBJ databases">
        <title>Arthrobacter sp. nov., isolated from raw cow's milk with high bacterial count.</title>
        <authorList>
            <person name="Hahne J."/>
            <person name="Isele D."/>
            <person name="Lipski A."/>
        </authorList>
    </citation>
    <scope>NUCLEOTIDE SEQUENCE [LARGE SCALE GENOMIC DNA]</scope>
    <source>
        <strain evidence="2 3">JZ R-35</strain>
    </source>
</reference>
<dbReference type="InterPro" id="IPR054228">
    <property type="entry name" value="DUF6953"/>
</dbReference>
<comment type="caution">
    <text evidence="2">The sequence shown here is derived from an EMBL/GenBank/DDBJ whole genome shotgun (WGS) entry which is preliminary data.</text>
</comment>
<organism evidence="2 3">
    <name type="scientific">Galactobacter valiniphilus</name>
    <dbReference type="NCBI Taxonomy" id="2676122"/>
    <lineage>
        <taxon>Bacteria</taxon>
        <taxon>Bacillati</taxon>
        <taxon>Actinomycetota</taxon>
        <taxon>Actinomycetes</taxon>
        <taxon>Micrococcales</taxon>
        <taxon>Micrococcaceae</taxon>
        <taxon>Galactobacter</taxon>
    </lineage>
</organism>
<dbReference type="Proteomes" id="UP000265419">
    <property type="component" value="Unassembled WGS sequence"/>
</dbReference>
<evidence type="ECO:0000313" key="2">
    <source>
        <dbReference type="EMBL" id="RII43484.1"/>
    </source>
</evidence>
<keyword evidence="3" id="KW-1185">Reference proteome</keyword>
<dbReference type="RefSeq" id="WP_119423550.1">
    <property type="nucleotide sequence ID" value="NZ_QQXK01000003.1"/>
</dbReference>
<dbReference type="Pfam" id="PF22266">
    <property type="entry name" value="DUF6953"/>
    <property type="match status" value="1"/>
</dbReference>
<evidence type="ECO:0000256" key="1">
    <source>
        <dbReference type="SAM" id="MobiDB-lite"/>
    </source>
</evidence>
<dbReference type="EMBL" id="QQXK01000003">
    <property type="protein sequence ID" value="RII43484.1"/>
    <property type="molecule type" value="Genomic_DNA"/>
</dbReference>